<protein>
    <submittedName>
        <fullName evidence="1">Uncharacterized protein</fullName>
    </submittedName>
</protein>
<evidence type="ECO:0000313" key="2">
    <source>
        <dbReference type="Proteomes" id="UP000008064"/>
    </source>
</evidence>
<organism evidence="2">
    <name type="scientific">Serpula lacrymans var. lacrymans (strain S7.9)</name>
    <name type="common">Dry rot fungus</name>
    <dbReference type="NCBI Taxonomy" id="578457"/>
    <lineage>
        <taxon>Eukaryota</taxon>
        <taxon>Fungi</taxon>
        <taxon>Dikarya</taxon>
        <taxon>Basidiomycota</taxon>
        <taxon>Agaricomycotina</taxon>
        <taxon>Agaricomycetes</taxon>
        <taxon>Agaricomycetidae</taxon>
        <taxon>Boletales</taxon>
        <taxon>Coniophorineae</taxon>
        <taxon>Serpulaceae</taxon>
        <taxon>Serpula</taxon>
    </lineage>
</organism>
<evidence type="ECO:0000313" key="1">
    <source>
        <dbReference type="EMBL" id="EGO25649.1"/>
    </source>
</evidence>
<accession>F8NTH7</accession>
<dbReference type="AlphaFoldDB" id="F8NTH7"/>
<dbReference type="OrthoDB" id="2261329at2759"/>
<dbReference type="GeneID" id="18819013"/>
<dbReference type="HOGENOM" id="CLU_1455228_0_0_1"/>
<dbReference type="RefSeq" id="XP_007317771.1">
    <property type="nucleotide sequence ID" value="XM_007317709.1"/>
</dbReference>
<name>F8NTH7_SERL9</name>
<sequence>MQLKSDMPEVLTKLDTIQTTFSAFETAATKTTLSNVQPQDNIPAEKKLAQEPLVDLSGIHARLEELVALVSSSKDILAVAKNDTDPADKAAERPVQKNDELSADKLQEILAYLSADEAQRKMQLEQQADSVRYLNELNSVNSPFLCPTCSHSCSKYDLISGSMLSLTMARHKYKPFRILSNSFVEG</sequence>
<proteinExistence type="predicted"/>
<dbReference type="KEGG" id="sla:SERLADRAFT_466144"/>
<gene>
    <name evidence="1" type="ORF">SERLADRAFT_466144</name>
</gene>
<dbReference type="EMBL" id="GL945433">
    <property type="protein sequence ID" value="EGO25649.1"/>
    <property type="molecule type" value="Genomic_DNA"/>
</dbReference>
<dbReference type="Proteomes" id="UP000008064">
    <property type="component" value="Unassembled WGS sequence"/>
</dbReference>
<reference evidence="2" key="1">
    <citation type="journal article" date="2011" name="Science">
        <title>The plant cell wall-decomposing machinery underlies the functional diversity of forest fungi.</title>
        <authorList>
            <person name="Eastwood D.C."/>
            <person name="Floudas D."/>
            <person name="Binder M."/>
            <person name="Majcherczyk A."/>
            <person name="Schneider P."/>
            <person name="Aerts A."/>
            <person name="Asiegbu F.O."/>
            <person name="Baker S.E."/>
            <person name="Barry K."/>
            <person name="Bendiksby M."/>
            <person name="Blumentritt M."/>
            <person name="Coutinho P.M."/>
            <person name="Cullen D."/>
            <person name="de Vries R.P."/>
            <person name="Gathman A."/>
            <person name="Goodell B."/>
            <person name="Henrissat B."/>
            <person name="Ihrmark K."/>
            <person name="Kauserud H."/>
            <person name="Kohler A."/>
            <person name="LaButti K."/>
            <person name="Lapidus A."/>
            <person name="Lavin J.L."/>
            <person name="Lee Y.-H."/>
            <person name="Lindquist E."/>
            <person name="Lilly W."/>
            <person name="Lucas S."/>
            <person name="Morin E."/>
            <person name="Murat C."/>
            <person name="Oguiza J.A."/>
            <person name="Park J."/>
            <person name="Pisabarro A.G."/>
            <person name="Riley R."/>
            <person name="Rosling A."/>
            <person name="Salamov A."/>
            <person name="Schmidt O."/>
            <person name="Schmutz J."/>
            <person name="Skrede I."/>
            <person name="Stenlid J."/>
            <person name="Wiebenga A."/>
            <person name="Xie X."/>
            <person name="Kuees U."/>
            <person name="Hibbett D.S."/>
            <person name="Hoffmeister D."/>
            <person name="Hoegberg N."/>
            <person name="Martin F."/>
            <person name="Grigoriev I.V."/>
            <person name="Watkinson S.C."/>
        </authorList>
    </citation>
    <scope>NUCLEOTIDE SEQUENCE [LARGE SCALE GENOMIC DNA]</scope>
    <source>
        <strain evidence="2">S7.9</strain>
    </source>
</reference>